<name>A0A1J1I8G1_9DIPT</name>
<reference evidence="1 2" key="1">
    <citation type="submission" date="2015-04" db="EMBL/GenBank/DDBJ databases">
        <authorList>
            <person name="Syromyatnikov M.Y."/>
            <person name="Popov V.N."/>
        </authorList>
    </citation>
    <scope>NUCLEOTIDE SEQUENCE [LARGE SCALE GENOMIC DNA]</scope>
</reference>
<protein>
    <submittedName>
        <fullName evidence="1">CLUMA_CG009307, isoform A</fullName>
    </submittedName>
</protein>
<accession>A0A1J1I8G1</accession>
<evidence type="ECO:0000313" key="2">
    <source>
        <dbReference type="Proteomes" id="UP000183832"/>
    </source>
</evidence>
<dbReference type="Proteomes" id="UP000183832">
    <property type="component" value="Unassembled WGS sequence"/>
</dbReference>
<keyword evidence="2" id="KW-1185">Reference proteome</keyword>
<proteinExistence type="predicted"/>
<dbReference type="AlphaFoldDB" id="A0A1J1I8G1"/>
<sequence length="76" mass="9037">MKEGKERRKNVLLPEPDRIKLSGFRQQSFAYFTVLIYDSYKNENKEKRNTNLAHQFIIMISSVLEALFEVHSRCDD</sequence>
<gene>
    <name evidence="1" type="ORF">CLUMA_CG009307</name>
</gene>
<dbReference type="EMBL" id="CVRI01000043">
    <property type="protein sequence ID" value="CRK95860.1"/>
    <property type="molecule type" value="Genomic_DNA"/>
</dbReference>
<organism evidence="1 2">
    <name type="scientific">Clunio marinus</name>
    <dbReference type="NCBI Taxonomy" id="568069"/>
    <lineage>
        <taxon>Eukaryota</taxon>
        <taxon>Metazoa</taxon>
        <taxon>Ecdysozoa</taxon>
        <taxon>Arthropoda</taxon>
        <taxon>Hexapoda</taxon>
        <taxon>Insecta</taxon>
        <taxon>Pterygota</taxon>
        <taxon>Neoptera</taxon>
        <taxon>Endopterygota</taxon>
        <taxon>Diptera</taxon>
        <taxon>Nematocera</taxon>
        <taxon>Chironomoidea</taxon>
        <taxon>Chironomidae</taxon>
        <taxon>Clunio</taxon>
    </lineage>
</organism>
<evidence type="ECO:0000313" key="1">
    <source>
        <dbReference type="EMBL" id="CRK95860.1"/>
    </source>
</evidence>